<organism evidence="1 2">
    <name type="scientific">Dillenia turbinata</name>
    <dbReference type="NCBI Taxonomy" id="194707"/>
    <lineage>
        <taxon>Eukaryota</taxon>
        <taxon>Viridiplantae</taxon>
        <taxon>Streptophyta</taxon>
        <taxon>Embryophyta</taxon>
        <taxon>Tracheophyta</taxon>
        <taxon>Spermatophyta</taxon>
        <taxon>Magnoliopsida</taxon>
        <taxon>eudicotyledons</taxon>
        <taxon>Gunneridae</taxon>
        <taxon>Pentapetalae</taxon>
        <taxon>Dilleniales</taxon>
        <taxon>Dilleniaceae</taxon>
        <taxon>Dillenia</taxon>
    </lineage>
</organism>
<sequence length="164" mass="18600">MASMNKAKKPSQGRKKIEIKKIEAGKVFSFGHPSADSVIERYIHGRSYLDPVNNDNNPLFIQFNQNFRELEALKQVELEKAKASSGKQVSDCGNQFWWDESIEDMDLQDLEQFRVSLEGLVKNVDIKAEKMIVENSSSLQFLAVGPSGGQDCFPFADQEEFHHC</sequence>
<dbReference type="EMBL" id="JBAMMX010000020">
    <property type="protein sequence ID" value="KAK6921167.1"/>
    <property type="molecule type" value="Genomic_DNA"/>
</dbReference>
<keyword evidence="2" id="KW-1185">Reference proteome</keyword>
<evidence type="ECO:0000313" key="2">
    <source>
        <dbReference type="Proteomes" id="UP001370490"/>
    </source>
</evidence>
<protein>
    <recommendedName>
        <fullName evidence="3">Agamous-like MADS-box protein AGL62</fullName>
    </recommendedName>
</protein>
<dbReference type="Proteomes" id="UP001370490">
    <property type="component" value="Unassembled WGS sequence"/>
</dbReference>
<name>A0AAN8Z1P6_9MAGN</name>
<gene>
    <name evidence="1" type="ORF">RJ641_014845</name>
</gene>
<accession>A0AAN8Z1P6</accession>
<evidence type="ECO:0000313" key="1">
    <source>
        <dbReference type="EMBL" id="KAK6921167.1"/>
    </source>
</evidence>
<evidence type="ECO:0008006" key="3">
    <source>
        <dbReference type="Google" id="ProtNLM"/>
    </source>
</evidence>
<proteinExistence type="predicted"/>
<comment type="caution">
    <text evidence="1">The sequence shown here is derived from an EMBL/GenBank/DDBJ whole genome shotgun (WGS) entry which is preliminary data.</text>
</comment>
<reference evidence="1 2" key="1">
    <citation type="submission" date="2023-12" db="EMBL/GenBank/DDBJ databases">
        <title>A high-quality genome assembly for Dillenia turbinata (Dilleniales).</title>
        <authorList>
            <person name="Chanderbali A."/>
        </authorList>
    </citation>
    <scope>NUCLEOTIDE SEQUENCE [LARGE SCALE GENOMIC DNA]</scope>
    <source>
        <strain evidence="1">LSX21</strain>
        <tissue evidence="1">Leaf</tissue>
    </source>
</reference>
<dbReference type="AlphaFoldDB" id="A0AAN8Z1P6"/>